<organism evidence="2 3">
    <name type="scientific">Candidatus Iainarchaeum sp</name>
    <dbReference type="NCBI Taxonomy" id="3101447"/>
    <lineage>
        <taxon>Archaea</taxon>
        <taxon>Candidatus Iainarchaeota</taxon>
        <taxon>Candidatus Iainarchaeia</taxon>
        <taxon>Candidatus Iainarchaeales</taxon>
        <taxon>Candidatus Iainarchaeaceae</taxon>
        <taxon>Candidatus Iainarchaeum</taxon>
    </lineage>
</organism>
<feature type="domain" description="Tryptophan synthase beta chain-like PALP" evidence="1">
    <location>
        <begin position="42"/>
        <end position="336"/>
    </location>
</feature>
<dbReference type="EMBL" id="DUGC01000042">
    <property type="protein sequence ID" value="HIH09480.1"/>
    <property type="molecule type" value="Genomic_DNA"/>
</dbReference>
<comment type="caution">
    <text evidence="2">The sequence shown here is derived from an EMBL/GenBank/DDBJ whole genome shotgun (WGS) entry which is preliminary data.</text>
</comment>
<dbReference type="InterPro" id="IPR036052">
    <property type="entry name" value="TrpB-like_PALP_sf"/>
</dbReference>
<reference evidence="3" key="1">
    <citation type="journal article" date="2020" name="bioRxiv">
        <title>A rank-normalized archaeal taxonomy based on genome phylogeny resolves widespread incomplete and uneven classifications.</title>
        <authorList>
            <person name="Rinke C."/>
            <person name="Chuvochina M."/>
            <person name="Mussig A.J."/>
            <person name="Chaumeil P.-A."/>
            <person name="Waite D.W."/>
            <person name="Whitman W.B."/>
            <person name="Parks D.H."/>
            <person name="Hugenholtz P."/>
        </authorList>
    </citation>
    <scope>NUCLEOTIDE SEQUENCE [LARGE SCALE GENOMIC DNA]</scope>
</reference>
<evidence type="ECO:0000313" key="2">
    <source>
        <dbReference type="EMBL" id="HIH09480.1"/>
    </source>
</evidence>
<sequence>MALTTAEGKILRSIVIASDNDPTKPEFPPDNPKFPATPTVHIKVDGFSDVWLKDESVNPTGTHKDRMAWEIVVKYRDILVQKAKGKIRGDLPQCSIISSGSAAFAIQTMLKKYGLPDLKVLVDVNCGADVLQMLRRTGCEVYQADLGKRPLHWREILALTNNQGGFDITADEAFHLTPVYYDWMSYEIINSSPDYCFIPFGTGNLYENILTINKKEVSSFFLHDPRFKGNVEALRNCNFMGSTTNNPKSKATKLYSPHLPFTHFDEQWLQSFKYSGYCGPESDIYVLEEKYLDEAMKVAIANNVSCEPSGIAGLALMLQMENRLPKTKKMLVVNTGKTKYENGQ</sequence>
<dbReference type="Pfam" id="PF00291">
    <property type="entry name" value="PALP"/>
    <property type="match status" value="1"/>
</dbReference>
<dbReference type="GO" id="GO:0016829">
    <property type="term" value="F:lyase activity"/>
    <property type="evidence" value="ECO:0007669"/>
    <property type="project" value="UniProtKB-KW"/>
</dbReference>
<proteinExistence type="predicted"/>
<gene>
    <name evidence="2" type="ORF">HA254_02310</name>
</gene>
<dbReference type="AlphaFoldDB" id="A0A7J4IX96"/>
<evidence type="ECO:0000313" key="3">
    <source>
        <dbReference type="Proteomes" id="UP000565078"/>
    </source>
</evidence>
<keyword evidence="2" id="KW-0456">Lyase</keyword>
<dbReference type="SUPFAM" id="SSF53686">
    <property type="entry name" value="Tryptophan synthase beta subunit-like PLP-dependent enzymes"/>
    <property type="match status" value="1"/>
</dbReference>
<protein>
    <submittedName>
        <fullName evidence="2">PLP-dependent lyase/thiolase</fullName>
    </submittedName>
</protein>
<evidence type="ECO:0000259" key="1">
    <source>
        <dbReference type="Pfam" id="PF00291"/>
    </source>
</evidence>
<accession>A0A7J4IX96</accession>
<dbReference type="InterPro" id="IPR001926">
    <property type="entry name" value="TrpB-like_PALP"/>
</dbReference>
<dbReference type="Gene3D" id="3.40.50.1100">
    <property type="match status" value="2"/>
</dbReference>
<name>A0A7J4IX96_9ARCH</name>
<dbReference type="Proteomes" id="UP000565078">
    <property type="component" value="Unassembled WGS sequence"/>
</dbReference>